<evidence type="ECO:0000313" key="3">
    <source>
        <dbReference type="EMBL" id="CAD7653566.1"/>
    </source>
</evidence>
<dbReference type="AlphaFoldDB" id="A0A7R9M4R8"/>
<dbReference type="PANTHER" id="PTHR13017">
    <property type="entry name" value="5-FORMYLTETRAHYDROFOLATE CYCLO-LIGASE-RELATED"/>
    <property type="match status" value="1"/>
</dbReference>
<organism evidence="3">
    <name type="scientific">Oppiella nova</name>
    <dbReference type="NCBI Taxonomy" id="334625"/>
    <lineage>
        <taxon>Eukaryota</taxon>
        <taxon>Metazoa</taxon>
        <taxon>Ecdysozoa</taxon>
        <taxon>Arthropoda</taxon>
        <taxon>Chelicerata</taxon>
        <taxon>Arachnida</taxon>
        <taxon>Acari</taxon>
        <taxon>Acariformes</taxon>
        <taxon>Sarcoptiformes</taxon>
        <taxon>Oribatida</taxon>
        <taxon>Brachypylina</taxon>
        <taxon>Oppioidea</taxon>
        <taxon>Oppiidae</taxon>
        <taxon>Oppiella</taxon>
    </lineage>
</organism>
<accession>A0A7R9M4R8</accession>
<dbReference type="EMBL" id="OC921633">
    <property type="protein sequence ID" value="CAD7653566.1"/>
    <property type="molecule type" value="Genomic_DNA"/>
</dbReference>
<evidence type="ECO:0000313" key="4">
    <source>
        <dbReference type="Proteomes" id="UP000728032"/>
    </source>
</evidence>
<evidence type="ECO:0000256" key="1">
    <source>
        <dbReference type="ARBA" id="ARBA00015518"/>
    </source>
</evidence>
<dbReference type="InterPro" id="IPR002698">
    <property type="entry name" value="FTHF_cligase"/>
</dbReference>
<dbReference type="PANTHER" id="PTHR13017:SF0">
    <property type="entry name" value="METHENYLTETRAHYDROFOLATE SYNTHASE DOMAIN-CONTAINING PROTEIN"/>
    <property type="match status" value="1"/>
</dbReference>
<gene>
    <name evidence="3" type="ORF">ONB1V03_LOCUS10219</name>
</gene>
<proteinExistence type="predicted"/>
<dbReference type="InterPro" id="IPR024185">
    <property type="entry name" value="FTHF_cligase-like_sf"/>
</dbReference>
<sequence>MCSKSEIRHKVWSHLEDNDIALPPRPVFDRIPNFKQSDIACDSIVRLKEFTNARVIKINPDRPQGRARFCALQSRKRLLVPTPRLSAGLFNEIKPQDYSEETLRTCASSQGVRQFSAPIGLDSSVKIDLILVGSVAVSKRGHRIGKGEGYADLEYAMMVSTGVVDPLTTLVMTTVHDCQVFDSLSDDMFGEHDLTVDVIATPTQLIRCEPRLPKPKGIIWSLLTRERLEMMPILKTFRDMERQNGKCVDLFD</sequence>
<dbReference type="GO" id="GO:0005737">
    <property type="term" value="C:cytoplasm"/>
    <property type="evidence" value="ECO:0007669"/>
    <property type="project" value="TreeGrafter"/>
</dbReference>
<keyword evidence="2" id="KW-0694">RNA-binding</keyword>
<dbReference type="SUPFAM" id="SSF100950">
    <property type="entry name" value="NagB/RpiA/CoA transferase-like"/>
    <property type="match status" value="1"/>
</dbReference>
<name>A0A7R9M4R8_9ACAR</name>
<protein>
    <recommendedName>
        <fullName evidence="1">Methenyltetrahydrofolate synthase domain-containing protein</fullName>
    </recommendedName>
</protein>
<reference evidence="3" key="1">
    <citation type="submission" date="2020-11" db="EMBL/GenBank/DDBJ databases">
        <authorList>
            <person name="Tran Van P."/>
        </authorList>
    </citation>
    <scope>NUCLEOTIDE SEQUENCE</scope>
</reference>
<keyword evidence="4" id="KW-1185">Reference proteome</keyword>
<dbReference type="InterPro" id="IPR037171">
    <property type="entry name" value="NagB/RpiA_transferase-like"/>
</dbReference>
<dbReference type="FunFam" id="3.40.50.10420:FF:000001">
    <property type="entry name" value="Methenyltetrahydrofolate synthase domain-containing protein"/>
    <property type="match status" value="1"/>
</dbReference>
<dbReference type="Gene3D" id="3.40.50.10420">
    <property type="entry name" value="NagB/RpiA/CoA transferase-like"/>
    <property type="match status" value="1"/>
</dbReference>
<dbReference type="Pfam" id="PF01812">
    <property type="entry name" value="5-FTHF_cyc-lig"/>
    <property type="match status" value="1"/>
</dbReference>
<dbReference type="OrthoDB" id="433414at2759"/>
<dbReference type="GO" id="GO:0003723">
    <property type="term" value="F:RNA binding"/>
    <property type="evidence" value="ECO:0007669"/>
    <property type="project" value="UniProtKB-KW"/>
</dbReference>
<dbReference type="EMBL" id="CAJPVJ010006808">
    <property type="protein sequence ID" value="CAG2170753.1"/>
    <property type="molecule type" value="Genomic_DNA"/>
</dbReference>
<evidence type="ECO:0000256" key="2">
    <source>
        <dbReference type="ARBA" id="ARBA00022884"/>
    </source>
</evidence>
<dbReference type="Proteomes" id="UP000728032">
    <property type="component" value="Unassembled WGS sequence"/>
</dbReference>